<dbReference type="PANTHER" id="PTHR42305:SF1">
    <property type="entry name" value="MEMBRANE PROTEIN RV1733C-RELATED"/>
    <property type="match status" value="1"/>
</dbReference>
<keyword evidence="1" id="KW-0472">Membrane</keyword>
<dbReference type="RefSeq" id="WP_131805216.1">
    <property type="nucleotide sequence ID" value="NZ_BCSY01000029.1"/>
</dbReference>
<dbReference type="InterPro" id="IPR039708">
    <property type="entry name" value="MT1774/Rv1733c-like"/>
</dbReference>
<accession>A0A100W974</accession>
<dbReference type="Proteomes" id="UP000069443">
    <property type="component" value="Unassembled WGS sequence"/>
</dbReference>
<organism evidence="2 3">
    <name type="scientific">Mycolicibacterium canariasense</name>
    <name type="common">Mycobacterium canariasense</name>
    <dbReference type="NCBI Taxonomy" id="228230"/>
    <lineage>
        <taxon>Bacteria</taxon>
        <taxon>Bacillati</taxon>
        <taxon>Actinomycetota</taxon>
        <taxon>Actinomycetes</taxon>
        <taxon>Mycobacteriales</taxon>
        <taxon>Mycobacteriaceae</taxon>
        <taxon>Mycolicibacterium</taxon>
    </lineage>
</organism>
<dbReference type="OrthoDB" id="4213157at2"/>
<protein>
    <submittedName>
        <fullName evidence="2">Probable conserved transmembrane protein</fullName>
    </submittedName>
</protein>
<name>A0A100W974_MYCCR</name>
<proteinExistence type="predicted"/>
<dbReference type="AlphaFoldDB" id="A0A100W974"/>
<sequence>MTTRHRPLSTWLRCLAGRHPLSRRTDRVQARVLALAIVVAVIAIPMCVVPARAHQAAVLSRAEAQLRTLRPVDAVVLPPATTASPSRMPSASRTVRVQWKAAFADRTADVQTRAIARPGDHIRIWLDEKGDPTAAPLSHTDAASQAVAYGVAIWVSITAVCAALYLLVRHLLDRRRLAAWEHEWRRVSTSDGGWANRDR</sequence>
<comment type="caution">
    <text evidence="2">The sequence shown here is derived from an EMBL/GenBank/DDBJ whole genome shotgun (WGS) entry which is preliminary data.</text>
</comment>
<feature type="transmembrane region" description="Helical" evidence="1">
    <location>
        <begin position="32"/>
        <end position="51"/>
    </location>
</feature>
<evidence type="ECO:0000313" key="3">
    <source>
        <dbReference type="Proteomes" id="UP000069443"/>
    </source>
</evidence>
<evidence type="ECO:0000313" key="2">
    <source>
        <dbReference type="EMBL" id="GAS93972.1"/>
    </source>
</evidence>
<evidence type="ECO:0000256" key="1">
    <source>
        <dbReference type="SAM" id="Phobius"/>
    </source>
</evidence>
<feature type="transmembrane region" description="Helical" evidence="1">
    <location>
        <begin position="146"/>
        <end position="168"/>
    </location>
</feature>
<dbReference type="STRING" id="228230.RMCC_0938"/>
<keyword evidence="1 2" id="KW-0812">Transmembrane</keyword>
<dbReference type="EMBL" id="BCSY01000029">
    <property type="protein sequence ID" value="GAS93972.1"/>
    <property type="molecule type" value="Genomic_DNA"/>
</dbReference>
<keyword evidence="3" id="KW-1185">Reference proteome</keyword>
<gene>
    <name evidence="2" type="ORF">RMCC_0938</name>
</gene>
<dbReference type="PANTHER" id="PTHR42305">
    <property type="entry name" value="MEMBRANE PROTEIN RV1733C-RELATED"/>
    <property type="match status" value="1"/>
</dbReference>
<reference evidence="3" key="2">
    <citation type="submission" date="2016-02" db="EMBL/GenBank/DDBJ databases">
        <title>Draft genome sequence of five rapidly growing Mycobacterium species.</title>
        <authorList>
            <person name="Katahira K."/>
            <person name="Gotou Y."/>
            <person name="Iida K."/>
            <person name="Ogura Y."/>
            <person name="Hayashi T."/>
        </authorList>
    </citation>
    <scope>NUCLEOTIDE SEQUENCE [LARGE SCALE GENOMIC DNA]</scope>
    <source>
        <strain evidence="3">JCM15298</strain>
    </source>
</reference>
<reference evidence="3" key="1">
    <citation type="journal article" date="2016" name="Genome Announc.">
        <title>Draft Genome Sequences of Five Rapidly Growing Mycobacterium Species, M. thermoresistibile, M. fortuitum subsp. acetamidolyticum, M. canariasense, M. brisbanense, and M. novocastrense.</title>
        <authorList>
            <person name="Katahira K."/>
            <person name="Ogura Y."/>
            <person name="Gotoh Y."/>
            <person name="Hayashi T."/>
        </authorList>
    </citation>
    <scope>NUCLEOTIDE SEQUENCE [LARGE SCALE GENOMIC DNA]</scope>
    <source>
        <strain evidence="3">JCM15298</strain>
    </source>
</reference>
<keyword evidence="1" id="KW-1133">Transmembrane helix</keyword>